<protein>
    <recommendedName>
        <fullName evidence="9">Olfactory receptor</fullName>
    </recommendedName>
</protein>
<dbReference type="PRINTS" id="PR00237">
    <property type="entry name" value="GPCRRHODOPSN"/>
</dbReference>
<evidence type="ECO:0000256" key="5">
    <source>
        <dbReference type="ARBA" id="ARBA00023136"/>
    </source>
</evidence>
<dbReference type="Gene3D" id="1.20.1070.10">
    <property type="entry name" value="Rhodopsin 7-helix transmembrane proteins"/>
    <property type="match status" value="1"/>
</dbReference>
<dbReference type="FunFam" id="1.20.1070.10:FF:000003">
    <property type="entry name" value="Olfactory receptor"/>
    <property type="match status" value="1"/>
</dbReference>
<feature type="transmembrane region" description="Helical" evidence="9">
    <location>
        <begin position="229"/>
        <end position="255"/>
    </location>
</feature>
<dbReference type="InterPro" id="IPR017452">
    <property type="entry name" value="GPCR_Rhodpsn_7TM"/>
</dbReference>
<evidence type="ECO:0000256" key="3">
    <source>
        <dbReference type="ARBA" id="ARBA00022989"/>
    </source>
</evidence>
<dbReference type="GO" id="GO:0005886">
    <property type="term" value="C:plasma membrane"/>
    <property type="evidence" value="ECO:0007669"/>
    <property type="project" value="UniProtKB-SubCell"/>
</dbReference>
<dbReference type="InterPro" id="IPR000725">
    <property type="entry name" value="Olfact_rcpt"/>
</dbReference>
<dbReference type="PANTHER" id="PTHR48018">
    <property type="entry name" value="OLFACTORY RECEPTOR"/>
    <property type="match status" value="1"/>
</dbReference>
<feature type="transmembrane region" description="Helical" evidence="9">
    <location>
        <begin position="170"/>
        <end position="187"/>
    </location>
</feature>
<evidence type="ECO:0000313" key="11">
    <source>
        <dbReference type="EMBL" id="PIO15235.1"/>
    </source>
</evidence>
<evidence type="ECO:0000256" key="8">
    <source>
        <dbReference type="RuleBase" id="RU000688"/>
    </source>
</evidence>
<dbReference type="InterPro" id="IPR000276">
    <property type="entry name" value="GPCR_Rhodpsn"/>
</dbReference>
<dbReference type="GO" id="GO:0004984">
    <property type="term" value="F:olfactory receptor activity"/>
    <property type="evidence" value="ECO:0007669"/>
    <property type="project" value="InterPro"/>
</dbReference>
<keyword evidence="4 8" id="KW-0297">G-protein coupled receptor</keyword>
<name>A0A2G9QI93_AQUCT</name>
<evidence type="ECO:0000256" key="2">
    <source>
        <dbReference type="ARBA" id="ARBA00022692"/>
    </source>
</evidence>
<dbReference type="OrthoDB" id="9889152at2759"/>
<sequence>MLTKARKRAPTMERRELLSVADPEGQKDPMSHLNKTKVIMFVFSGLTHNEQLAPFLFTFFLNVYLVCVVFNFGMMFIVLKASNLHTPMYYFLSYLSLVDLFYSSVIAPKMLADLMSKIKLISFHGCAVQFFCFDVLVVTEALLLSCMAYDRYVAICCPLLYVSVMTNKKCWSLVFLSFSIGFLQSVVQTSCVFSLEFCGPNLIDHFYCDVPPLLHLACSSTLWCNSITFFFVVVCGVGSLMPILVSYTFIVSSILQIKSSKGRQKAFGTCSSHLMCVSIFYGAVFFIYLHPPNSALQIQDKLASVFYTVMIPMLNPLIYSMRNQEVKRVIKKVLHIHH</sequence>
<keyword evidence="9" id="KW-0552">Olfaction</keyword>
<evidence type="ECO:0000256" key="1">
    <source>
        <dbReference type="ARBA" id="ARBA00004141"/>
    </source>
</evidence>
<comment type="subcellular location">
    <subcellularLocation>
        <location evidence="9">Cell membrane</location>
        <topology evidence="9">Multi-pass membrane protein</topology>
    </subcellularLocation>
    <subcellularLocation>
        <location evidence="1">Membrane</location>
        <topology evidence="1">Multi-pass membrane protein</topology>
    </subcellularLocation>
</comment>
<keyword evidence="7 8" id="KW-0807">Transducer</keyword>
<evidence type="ECO:0000256" key="7">
    <source>
        <dbReference type="ARBA" id="ARBA00023224"/>
    </source>
</evidence>
<evidence type="ECO:0000256" key="9">
    <source>
        <dbReference type="RuleBase" id="RU363047"/>
    </source>
</evidence>
<dbReference type="EMBL" id="KV978634">
    <property type="protein sequence ID" value="PIO15235.1"/>
    <property type="molecule type" value="Genomic_DNA"/>
</dbReference>
<gene>
    <name evidence="11" type="ORF">AB205_0087700</name>
</gene>
<reference evidence="12" key="1">
    <citation type="journal article" date="2017" name="Nat. Commun.">
        <title>The North American bullfrog draft genome provides insight into hormonal regulation of long noncoding RNA.</title>
        <authorList>
            <person name="Hammond S.A."/>
            <person name="Warren R.L."/>
            <person name="Vandervalk B.P."/>
            <person name="Kucuk E."/>
            <person name="Khan H."/>
            <person name="Gibb E.A."/>
            <person name="Pandoh P."/>
            <person name="Kirk H."/>
            <person name="Zhao Y."/>
            <person name="Jones M."/>
            <person name="Mungall A.J."/>
            <person name="Coope R."/>
            <person name="Pleasance S."/>
            <person name="Moore R.A."/>
            <person name="Holt R.A."/>
            <person name="Round J.M."/>
            <person name="Ohora S."/>
            <person name="Walle B.V."/>
            <person name="Veldhoen N."/>
            <person name="Helbing C.C."/>
            <person name="Birol I."/>
        </authorList>
    </citation>
    <scope>NUCLEOTIDE SEQUENCE [LARGE SCALE GENOMIC DNA]</scope>
</reference>
<proteinExistence type="inferred from homology"/>
<keyword evidence="5 9" id="KW-0472">Membrane</keyword>
<organism evidence="11 12">
    <name type="scientific">Aquarana catesbeiana</name>
    <name type="common">American bullfrog</name>
    <name type="synonym">Rana catesbeiana</name>
    <dbReference type="NCBI Taxonomy" id="8400"/>
    <lineage>
        <taxon>Eukaryota</taxon>
        <taxon>Metazoa</taxon>
        <taxon>Chordata</taxon>
        <taxon>Craniata</taxon>
        <taxon>Vertebrata</taxon>
        <taxon>Euteleostomi</taxon>
        <taxon>Amphibia</taxon>
        <taxon>Batrachia</taxon>
        <taxon>Anura</taxon>
        <taxon>Neobatrachia</taxon>
        <taxon>Ranoidea</taxon>
        <taxon>Ranidae</taxon>
        <taxon>Aquarana</taxon>
    </lineage>
</organism>
<dbReference type="PROSITE" id="PS50262">
    <property type="entry name" value="G_PROTEIN_RECEP_F1_2"/>
    <property type="match status" value="1"/>
</dbReference>
<accession>A0A2G9QI93</accession>
<feature type="transmembrane region" description="Helical" evidence="9">
    <location>
        <begin position="267"/>
        <end position="290"/>
    </location>
</feature>
<keyword evidence="9" id="KW-1003">Cell membrane</keyword>
<dbReference type="SUPFAM" id="SSF81321">
    <property type="entry name" value="Family A G protein-coupled receptor-like"/>
    <property type="match status" value="1"/>
</dbReference>
<feature type="domain" description="G-protein coupled receptors family 1 profile" evidence="10">
    <location>
        <begin position="70"/>
        <end position="319"/>
    </location>
</feature>
<dbReference type="Pfam" id="PF13853">
    <property type="entry name" value="7tm_4"/>
    <property type="match status" value="1"/>
</dbReference>
<dbReference type="Proteomes" id="UP000228934">
    <property type="component" value="Unassembled WGS sequence"/>
</dbReference>
<evidence type="ECO:0000256" key="6">
    <source>
        <dbReference type="ARBA" id="ARBA00023170"/>
    </source>
</evidence>
<evidence type="ECO:0000259" key="10">
    <source>
        <dbReference type="PROSITE" id="PS50262"/>
    </source>
</evidence>
<evidence type="ECO:0000313" key="12">
    <source>
        <dbReference type="Proteomes" id="UP000228934"/>
    </source>
</evidence>
<dbReference type="PRINTS" id="PR00245">
    <property type="entry name" value="OLFACTORYR"/>
</dbReference>
<feature type="transmembrane region" description="Helical" evidence="9">
    <location>
        <begin position="127"/>
        <end position="149"/>
    </location>
</feature>
<comment type="similarity">
    <text evidence="8">Belongs to the G-protein coupled receptor 1 family.</text>
</comment>
<dbReference type="GO" id="GO:0004930">
    <property type="term" value="F:G protein-coupled receptor activity"/>
    <property type="evidence" value="ECO:0007669"/>
    <property type="project" value="UniProtKB-KW"/>
</dbReference>
<keyword evidence="2 8" id="KW-0812">Transmembrane</keyword>
<evidence type="ECO:0000256" key="4">
    <source>
        <dbReference type="ARBA" id="ARBA00023040"/>
    </source>
</evidence>
<dbReference type="PROSITE" id="PS00237">
    <property type="entry name" value="G_PROTEIN_RECEP_F1_1"/>
    <property type="match status" value="1"/>
</dbReference>
<dbReference type="CDD" id="cd15230">
    <property type="entry name" value="7tmA_OR5-like"/>
    <property type="match status" value="1"/>
</dbReference>
<feature type="transmembrane region" description="Helical" evidence="9">
    <location>
        <begin position="89"/>
        <end position="107"/>
    </location>
</feature>
<keyword evidence="6 8" id="KW-0675">Receptor</keyword>
<keyword evidence="9" id="KW-0716">Sensory transduction</keyword>
<keyword evidence="3 9" id="KW-1133">Transmembrane helix</keyword>
<keyword evidence="12" id="KW-1185">Reference proteome</keyword>
<dbReference type="AlphaFoldDB" id="A0A2G9QI93"/>
<feature type="transmembrane region" description="Helical" evidence="9">
    <location>
        <begin position="52"/>
        <end position="77"/>
    </location>
</feature>
<feature type="transmembrane region" description="Helical" evidence="9">
    <location>
        <begin position="302"/>
        <end position="321"/>
    </location>
</feature>